<dbReference type="GO" id="GO:0004324">
    <property type="term" value="F:ferredoxin-NADP+ reductase activity"/>
    <property type="evidence" value="ECO:0007669"/>
    <property type="project" value="UniProtKB-UniRule"/>
</dbReference>
<dbReference type="InterPro" id="IPR023753">
    <property type="entry name" value="FAD/NAD-binding_dom"/>
</dbReference>
<comment type="caution">
    <text evidence="6">Lacks conserved residue(s) required for the propagation of feature annotation.</text>
</comment>
<evidence type="ECO:0000313" key="9">
    <source>
        <dbReference type="Proteomes" id="UP000005990"/>
    </source>
</evidence>
<dbReference type="PRINTS" id="PR00469">
    <property type="entry name" value="PNDRDTASEII"/>
</dbReference>
<keyword evidence="4 6" id="KW-0521">NADP</keyword>
<evidence type="ECO:0000256" key="5">
    <source>
        <dbReference type="ARBA" id="ARBA00023002"/>
    </source>
</evidence>
<evidence type="ECO:0000259" key="7">
    <source>
        <dbReference type="Pfam" id="PF07992"/>
    </source>
</evidence>
<evidence type="ECO:0000256" key="4">
    <source>
        <dbReference type="ARBA" id="ARBA00022857"/>
    </source>
</evidence>
<evidence type="ECO:0000256" key="2">
    <source>
        <dbReference type="ARBA" id="ARBA00022630"/>
    </source>
</evidence>
<evidence type="ECO:0000256" key="1">
    <source>
        <dbReference type="ARBA" id="ARBA00011738"/>
    </source>
</evidence>
<feature type="binding site" evidence="6">
    <location>
        <position position="53"/>
    </location>
    <ligand>
        <name>FAD</name>
        <dbReference type="ChEBI" id="CHEBI:57692"/>
    </ligand>
</feature>
<proteinExistence type="inferred from homology"/>
<dbReference type="Proteomes" id="UP000005990">
    <property type="component" value="Unassembled WGS sequence"/>
</dbReference>
<organism evidence="8 9">
    <name type="scientific">Eremococcus coleocola ACS-139-V-Col8</name>
    <dbReference type="NCBI Taxonomy" id="908337"/>
    <lineage>
        <taxon>Bacteria</taxon>
        <taxon>Bacillati</taxon>
        <taxon>Bacillota</taxon>
        <taxon>Bacilli</taxon>
        <taxon>Lactobacillales</taxon>
        <taxon>Aerococcaceae</taxon>
        <taxon>Eremococcus</taxon>
    </lineage>
</organism>
<dbReference type="RefSeq" id="WP_006418041.1">
    <property type="nucleotide sequence ID" value="NZ_AENN01000011.1"/>
</dbReference>
<comment type="caution">
    <text evidence="8">The sequence shown here is derived from an EMBL/GenBank/DDBJ whole genome shotgun (WGS) entry which is preliminary data.</text>
</comment>
<feature type="binding site" evidence="6">
    <location>
        <position position="40"/>
    </location>
    <ligand>
        <name>FAD</name>
        <dbReference type="ChEBI" id="CHEBI:57692"/>
    </ligand>
</feature>
<dbReference type="InterPro" id="IPR022890">
    <property type="entry name" value="Fd--NADP_Rdtase_type_2"/>
</dbReference>
<dbReference type="InterPro" id="IPR050097">
    <property type="entry name" value="Ferredoxin-NADP_redctase_2"/>
</dbReference>
<comment type="catalytic activity">
    <reaction evidence="6">
        <text>2 reduced [2Fe-2S]-[ferredoxin] + NADP(+) + H(+) = 2 oxidized [2Fe-2S]-[ferredoxin] + NADPH</text>
        <dbReference type="Rhea" id="RHEA:20125"/>
        <dbReference type="Rhea" id="RHEA-COMP:10000"/>
        <dbReference type="Rhea" id="RHEA-COMP:10001"/>
        <dbReference type="ChEBI" id="CHEBI:15378"/>
        <dbReference type="ChEBI" id="CHEBI:33737"/>
        <dbReference type="ChEBI" id="CHEBI:33738"/>
        <dbReference type="ChEBI" id="CHEBI:57783"/>
        <dbReference type="ChEBI" id="CHEBI:58349"/>
        <dbReference type="EC" id="1.18.1.2"/>
    </reaction>
</comment>
<sequence>MQKDTSIKDIYDITIIGGGPVGLFTAYYAGLRGAKTKLIESLEELGGQTLHLYSSKQIKDIPAIPVISGTHLSQQLIQQAMTYQPTICCHETIELLIEANEEHPYIQLVSQKQAHYTKTVILATGNGAFNPRPLPFDYDQGIEGQSLHYFADDLAIFKDKRVAITGGGDSALDWALTLEPIAEEVNLIHRRKRFRGHEASVEALNKSNVHQFTPYIPVEIKNQGSQIKELVINEGRTDNYIHLAIDHLIVAFGFTSSIEALKAWGLDFERNAIAVSYRMETSLAGVFAVGDCVYYPGKTKLIATGFGEAPMAVNSALIYIDPEANTAPLHSNH</sequence>
<dbReference type="STRING" id="908337.HMPREF9257_0304"/>
<comment type="cofactor">
    <cofactor evidence="6">
        <name>FAD</name>
        <dbReference type="ChEBI" id="CHEBI:57692"/>
    </cofactor>
    <text evidence="6">Binds 1 FAD per subunit.</text>
</comment>
<reference evidence="8 9" key="1">
    <citation type="submission" date="2010-10" db="EMBL/GenBank/DDBJ databases">
        <authorList>
            <person name="Durkin A.S."/>
            <person name="Madupu R."/>
            <person name="Torralba M."/>
            <person name="Gillis M."/>
            <person name="Methe B."/>
            <person name="Sutton G."/>
            <person name="Nelson K.E."/>
        </authorList>
    </citation>
    <scope>NUCLEOTIDE SEQUENCE [LARGE SCALE GENOMIC DNA]</scope>
    <source>
        <strain evidence="8 9">ACS-139-V-Col8</strain>
    </source>
</reference>
<name>E4KNE2_9LACT</name>
<dbReference type="HAMAP" id="MF_01685">
    <property type="entry name" value="FENR2"/>
    <property type="match status" value="1"/>
</dbReference>
<evidence type="ECO:0000256" key="6">
    <source>
        <dbReference type="HAMAP-Rule" id="MF_01685"/>
    </source>
</evidence>
<dbReference type="AlphaFoldDB" id="E4KNE2"/>
<evidence type="ECO:0000256" key="3">
    <source>
        <dbReference type="ARBA" id="ARBA00022827"/>
    </source>
</evidence>
<comment type="similarity">
    <text evidence="6">Belongs to the ferredoxin--NADP reductase type 2 family.</text>
</comment>
<feature type="binding site" evidence="6">
    <location>
        <position position="291"/>
    </location>
    <ligand>
        <name>FAD</name>
        <dbReference type="ChEBI" id="CHEBI:57692"/>
    </ligand>
</feature>
<accession>E4KNE2</accession>
<feature type="binding site" evidence="6">
    <location>
        <position position="93"/>
    </location>
    <ligand>
        <name>FAD</name>
        <dbReference type="ChEBI" id="CHEBI:57692"/>
    </ligand>
</feature>
<dbReference type="Pfam" id="PF07992">
    <property type="entry name" value="Pyr_redox_2"/>
    <property type="match status" value="1"/>
</dbReference>
<dbReference type="eggNOG" id="COG0492">
    <property type="taxonomic scope" value="Bacteria"/>
</dbReference>
<feature type="domain" description="FAD/NAD(P)-binding" evidence="7">
    <location>
        <begin position="11"/>
        <end position="313"/>
    </location>
</feature>
<dbReference type="EC" id="1.18.1.2" evidence="6"/>
<feature type="binding site" evidence="6">
    <location>
        <position position="48"/>
    </location>
    <ligand>
        <name>FAD</name>
        <dbReference type="ChEBI" id="CHEBI:57692"/>
    </ligand>
</feature>
<keyword evidence="9" id="KW-1185">Reference proteome</keyword>
<dbReference type="PANTHER" id="PTHR48105">
    <property type="entry name" value="THIOREDOXIN REDUCTASE 1-RELATED-RELATED"/>
    <property type="match status" value="1"/>
</dbReference>
<feature type="binding site" evidence="6">
    <location>
        <position position="129"/>
    </location>
    <ligand>
        <name>FAD</name>
        <dbReference type="ChEBI" id="CHEBI:57692"/>
    </ligand>
</feature>
<protein>
    <recommendedName>
        <fullName evidence="6">Ferredoxin--NADP reductase</fullName>
        <shortName evidence="6">FNR</shortName>
        <shortName evidence="6">Fd-NADP(+) reductase</shortName>
        <ecNumber evidence="6">1.18.1.2</ecNumber>
    </recommendedName>
</protein>
<keyword evidence="5 6" id="KW-0560">Oxidoreductase</keyword>
<dbReference type="EMBL" id="AENN01000011">
    <property type="protein sequence ID" value="EFR31507.1"/>
    <property type="molecule type" value="Genomic_DNA"/>
</dbReference>
<evidence type="ECO:0000313" key="8">
    <source>
        <dbReference type="EMBL" id="EFR31507.1"/>
    </source>
</evidence>
<dbReference type="PRINTS" id="PR00368">
    <property type="entry name" value="FADPNR"/>
</dbReference>
<gene>
    <name evidence="8" type="ORF">HMPREF9257_0304</name>
</gene>
<dbReference type="GO" id="GO:0050660">
    <property type="term" value="F:flavin adenine dinucleotide binding"/>
    <property type="evidence" value="ECO:0007669"/>
    <property type="project" value="UniProtKB-UniRule"/>
</dbReference>
<dbReference type="GO" id="GO:0050661">
    <property type="term" value="F:NADP binding"/>
    <property type="evidence" value="ECO:0007669"/>
    <property type="project" value="UniProtKB-UniRule"/>
</dbReference>
<feature type="binding site" evidence="6">
    <location>
        <position position="331"/>
    </location>
    <ligand>
        <name>FAD</name>
        <dbReference type="ChEBI" id="CHEBI:57692"/>
    </ligand>
</feature>
<comment type="subunit">
    <text evidence="1 6">Homodimer.</text>
</comment>
<keyword evidence="2 6" id="KW-0285">Flavoprotein</keyword>
<dbReference type="InterPro" id="IPR036188">
    <property type="entry name" value="FAD/NAD-bd_sf"/>
</dbReference>
<keyword evidence="3 6" id="KW-0274">FAD</keyword>
<dbReference type="Gene3D" id="3.50.50.60">
    <property type="entry name" value="FAD/NAD(P)-binding domain"/>
    <property type="match status" value="2"/>
</dbReference>
<dbReference type="SUPFAM" id="SSF51905">
    <property type="entry name" value="FAD/NAD(P)-binding domain"/>
    <property type="match status" value="1"/>
</dbReference>